<dbReference type="InterPro" id="IPR024768">
    <property type="entry name" value="Marf1"/>
</dbReference>
<keyword evidence="4" id="KW-1185">Reference proteome</keyword>
<gene>
    <name evidence="3" type="ORF">H0H81_010800</name>
</gene>
<feature type="compositionally biased region" description="Low complexity" evidence="1">
    <location>
        <begin position="261"/>
        <end position="281"/>
    </location>
</feature>
<dbReference type="OrthoDB" id="3061905at2759"/>
<dbReference type="Pfam" id="PF01936">
    <property type="entry name" value="NYN"/>
    <property type="match status" value="1"/>
</dbReference>
<sequence>MSQRVAIFWDFETCQLPPGLTGFEAADNIRRVANSYGSVTLFNLYTESADEHAASSLLPDIQSQLELCGVPMIHCNKTDSNLPTKLATDMVIFALDTSPPATLVLISGNPTFTYPVSLLRRRGYHVVLALPFALKNEGLGMQASVVFNWEIDILDAQGRVQAPGDHANLDVGNLLRKQALNSGSSSSSKTFSRKNNHENSSTTSPHPSDVASTWRRTSNVFQSPKPPGLTLDTDAPGNDVKHGSRTARRHPPSPLVDKTHNPNLPSPLRSSSPLPRHSPLPELANFRSYKNFRKDWGDKTSEYGSGLPPIQTSLPDFAASSSTTTLSANHTNFPVASHSPNGNMGNDFSRHVIVESPLMGPRTSYTATRSILSATGGSPRSPLRTEIHSSEVTSSSPRPSVAQSSPGSSPLRDRLALKGPPRNTFSLLVETLLALRLEDNPQPLRSLVGARLPKSAYLHAGAADFGQYVALAEREEIVQLGGSGGKSWIRLHPNYNFAGHQ</sequence>
<reference evidence="3" key="2">
    <citation type="submission" date="2021-10" db="EMBL/GenBank/DDBJ databases">
        <title>Phylogenomics reveals ancestral predisposition of the termite-cultivated fungus Termitomyces towards a domesticated lifestyle.</title>
        <authorList>
            <person name="Auxier B."/>
            <person name="Grum-Grzhimaylo A."/>
            <person name="Cardenas M.E."/>
            <person name="Lodge J.D."/>
            <person name="Laessoe T."/>
            <person name="Pedersen O."/>
            <person name="Smith M.E."/>
            <person name="Kuyper T.W."/>
            <person name="Franco-Molano E.A."/>
            <person name="Baroni T.J."/>
            <person name="Aanen D.K."/>
        </authorList>
    </citation>
    <scope>NUCLEOTIDE SEQUENCE</scope>
    <source>
        <strain evidence="3">D49</strain>
    </source>
</reference>
<dbReference type="PANTHER" id="PTHR14379">
    <property type="entry name" value="LIMKAIN B LKAP"/>
    <property type="match status" value="1"/>
</dbReference>
<feature type="region of interest" description="Disordered" evidence="1">
    <location>
        <begin position="372"/>
        <end position="418"/>
    </location>
</feature>
<evidence type="ECO:0000313" key="3">
    <source>
        <dbReference type="EMBL" id="KAG5639598.1"/>
    </source>
</evidence>
<evidence type="ECO:0000259" key="2">
    <source>
        <dbReference type="Pfam" id="PF01936"/>
    </source>
</evidence>
<organism evidence="3 4">
    <name type="scientific">Sphagnurus paluster</name>
    <dbReference type="NCBI Taxonomy" id="117069"/>
    <lineage>
        <taxon>Eukaryota</taxon>
        <taxon>Fungi</taxon>
        <taxon>Dikarya</taxon>
        <taxon>Basidiomycota</taxon>
        <taxon>Agaricomycotina</taxon>
        <taxon>Agaricomycetes</taxon>
        <taxon>Agaricomycetidae</taxon>
        <taxon>Agaricales</taxon>
        <taxon>Tricholomatineae</taxon>
        <taxon>Lyophyllaceae</taxon>
        <taxon>Sphagnurus</taxon>
    </lineage>
</organism>
<name>A0A9P7K746_9AGAR</name>
<protein>
    <recommendedName>
        <fullName evidence="2">NYN domain-containing protein</fullName>
    </recommendedName>
</protein>
<dbReference type="CDD" id="cd10910">
    <property type="entry name" value="PIN_limkain_b1_N_like"/>
    <property type="match status" value="1"/>
</dbReference>
<dbReference type="Gene3D" id="3.40.50.1010">
    <property type="entry name" value="5'-nuclease"/>
    <property type="match status" value="1"/>
</dbReference>
<dbReference type="InterPro" id="IPR021139">
    <property type="entry name" value="NYN"/>
</dbReference>
<dbReference type="PANTHER" id="PTHR14379:SF3">
    <property type="entry name" value="MEIOSIS REGULATOR AND MRNA STABILITY FACTOR 1"/>
    <property type="match status" value="1"/>
</dbReference>
<feature type="compositionally biased region" description="Polar residues" evidence="1">
    <location>
        <begin position="198"/>
        <end position="222"/>
    </location>
</feature>
<dbReference type="GO" id="GO:1905762">
    <property type="term" value="F:CCR4-NOT complex binding"/>
    <property type="evidence" value="ECO:0007669"/>
    <property type="project" value="TreeGrafter"/>
</dbReference>
<dbReference type="EMBL" id="JABCKI010005717">
    <property type="protein sequence ID" value="KAG5639598.1"/>
    <property type="molecule type" value="Genomic_DNA"/>
</dbReference>
<evidence type="ECO:0000313" key="4">
    <source>
        <dbReference type="Proteomes" id="UP000717328"/>
    </source>
</evidence>
<feature type="region of interest" description="Disordered" evidence="1">
    <location>
        <begin position="180"/>
        <end position="282"/>
    </location>
</feature>
<comment type="caution">
    <text evidence="3">The sequence shown here is derived from an EMBL/GenBank/DDBJ whole genome shotgun (WGS) entry which is preliminary data.</text>
</comment>
<dbReference type="GO" id="GO:0004540">
    <property type="term" value="F:RNA nuclease activity"/>
    <property type="evidence" value="ECO:0007669"/>
    <property type="project" value="InterPro"/>
</dbReference>
<dbReference type="AlphaFoldDB" id="A0A9P7K746"/>
<accession>A0A9P7K746</accession>
<proteinExistence type="predicted"/>
<evidence type="ECO:0000256" key="1">
    <source>
        <dbReference type="SAM" id="MobiDB-lite"/>
    </source>
</evidence>
<feature type="compositionally biased region" description="Low complexity" evidence="1">
    <location>
        <begin position="390"/>
        <end position="406"/>
    </location>
</feature>
<reference evidence="3" key="1">
    <citation type="submission" date="2021-02" db="EMBL/GenBank/DDBJ databases">
        <authorList>
            <person name="Nieuwenhuis M."/>
            <person name="Van De Peppel L.J.J."/>
        </authorList>
    </citation>
    <scope>NUCLEOTIDE SEQUENCE</scope>
    <source>
        <strain evidence="3">D49</strain>
    </source>
</reference>
<feature type="domain" description="NYN" evidence="2">
    <location>
        <begin position="4"/>
        <end position="133"/>
    </location>
</feature>
<dbReference type="Proteomes" id="UP000717328">
    <property type="component" value="Unassembled WGS sequence"/>
</dbReference>
<dbReference type="GO" id="GO:0010468">
    <property type="term" value="P:regulation of gene expression"/>
    <property type="evidence" value="ECO:0007669"/>
    <property type="project" value="InterPro"/>
</dbReference>
<dbReference type="GO" id="GO:0005777">
    <property type="term" value="C:peroxisome"/>
    <property type="evidence" value="ECO:0007669"/>
    <property type="project" value="InterPro"/>
</dbReference>